<sequence>MKLSLMFRRSMNMSKYDEIDFEKVSLQLQQQVEKDPNNVKLRNELAIVFMETNEYEEAFFQLQAAAEIKPSVQTLYNLAYFYFTEGKRILETISSTKETRCSEEEELVSYTWEMADKEAFDIVEELLKNKPGHYFIYNLMGEMYIKKEKYEEAINVLKEGINLTPSLENLNNLGLCYYKKGMLPEAAACFHKAHPLRSCNNYSLFPLLSYGICLAQLGRGSEAKAVAKELLMLSEREEEELESSIAEIYYILGDYEEFVNIYSKLDWDFCSEELLPTYFYSLWKLSKTKEIEELTSKTIQRKEKEMKEVLQDPDEEEDFKEEYEEVTTEEIAFIKNAVREVYKGKAPIIDYKPEVETRCYLYGCFRHTNSNPNYFSI</sequence>
<dbReference type="PROSITE" id="PS50005">
    <property type="entry name" value="TPR"/>
    <property type="match status" value="2"/>
</dbReference>
<evidence type="ECO:0000313" key="2">
    <source>
        <dbReference type="EMBL" id="AXI28730.1"/>
    </source>
</evidence>
<gene>
    <name evidence="2" type="ORF">CIB87_06805</name>
</gene>
<protein>
    <recommendedName>
        <fullName evidence="4">Tetratricopeptide repeat protein</fullName>
    </recommendedName>
</protein>
<proteinExistence type="predicted"/>
<dbReference type="InterPro" id="IPR011990">
    <property type="entry name" value="TPR-like_helical_dom_sf"/>
</dbReference>
<keyword evidence="1" id="KW-0802">TPR repeat</keyword>
<feature type="repeat" description="TPR" evidence="1">
    <location>
        <begin position="134"/>
        <end position="167"/>
    </location>
</feature>
<dbReference type="AlphaFoldDB" id="A0AA86HYK8"/>
<dbReference type="EMBL" id="CP022674">
    <property type="protein sequence ID" value="AXI28730.1"/>
    <property type="molecule type" value="Genomic_DNA"/>
</dbReference>
<dbReference type="Pfam" id="PF13414">
    <property type="entry name" value="TPR_11"/>
    <property type="match status" value="1"/>
</dbReference>
<dbReference type="SMART" id="SM00028">
    <property type="entry name" value="TPR"/>
    <property type="match status" value="3"/>
</dbReference>
<evidence type="ECO:0000256" key="1">
    <source>
        <dbReference type="PROSITE-ProRule" id="PRU00339"/>
    </source>
</evidence>
<organism evidence="2 3">
    <name type="scientific">Priestia megaterium</name>
    <name type="common">Bacillus megaterium</name>
    <dbReference type="NCBI Taxonomy" id="1404"/>
    <lineage>
        <taxon>Bacteria</taxon>
        <taxon>Bacillati</taxon>
        <taxon>Bacillota</taxon>
        <taxon>Bacilli</taxon>
        <taxon>Bacillales</taxon>
        <taxon>Bacillaceae</taxon>
        <taxon>Priestia</taxon>
    </lineage>
</organism>
<dbReference type="SUPFAM" id="SSF48452">
    <property type="entry name" value="TPR-like"/>
    <property type="match status" value="2"/>
</dbReference>
<dbReference type="PANTHER" id="PTHR12558">
    <property type="entry name" value="CELL DIVISION CYCLE 16,23,27"/>
    <property type="match status" value="1"/>
</dbReference>
<reference evidence="2 3" key="1">
    <citation type="submission" date="2017-07" db="EMBL/GenBank/DDBJ databases">
        <title>Isolation and development of strain Bacillus megaterium SR7 for enhanced growth and metabolite production under supercritical carbon dioxide.</title>
        <authorList>
            <person name="Freedman A.J.E."/>
            <person name="Peet K.C."/>
            <person name="Boock J.T."/>
            <person name="Penn K."/>
            <person name="Prather K.L.J."/>
            <person name="Thompson J.R."/>
        </authorList>
    </citation>
    <scope>NUCLEOTIDE SEQUENCE [LARGE SCALE GENOMIC DNA]</scope>
    <source>
        <strain evidence="2 3">SR7</strain>
    </source>
</reference>
<dbReference type="Proteomes" id="UP000253834">
    <property type="component" value="Chromosome"/>
</dbReference>
<dbReference type="Gene3D" id="1.25.40.10">
    <property type="entry name" value="Tetratricopeptide repeat domain"/>
    <property type="match status" value="2"/>
</dbReference>
<evidence type="ECO:0008006" key="4">
    <source>
        <dbReference type="Google" id="ProtNLM"/>
    </source>
</evidence>
<name>A0AA86HYK8_PRIMG</name>
<dbReference type="InterPro" id="IPR019734">
    <property type="entry name" value="TPR_rpt"/>
</dbReference>
<dbReference type="PANTHER" id="PTHR12558:SF13">
    <property type="entry name" value="CELL DIVISION CYCLE PROTEIN 27 HOMOLOG"/>
    <property type="match status" value="1"/>
</dbReference>
<evidence type="ECO:0000313" key="3">
    <source>
        <dbReference type="Proteomes" id="UP000253834"/>
    </source>
</evidence>
<accession>A0AA86HYK8</accession>
<feature type="repeat" description="TPR" evidence="1">
    <location>
        <begin position="39"/>
        <end position="72"/>
    </location>
</feature>